<dbReference type="Pfam" id="PF21840">
    <property type="entry name" value="DUF6899"/>
    <property type="match status" value="1"/>
</dbReference>
<dbReference type="InterPro" id="IPR054194">
    <property type="entry name" value="DUF6899"/>
</dbReference>
<sequence length="220" mass="25048">MPYVPSKKTDGKSTDREVIDGAVECLANEVVSKISDNLSLLIQYKLAFMDVAKSLYFTSCGIGINKRVELAQAIRDVGAEYDYEGAYLGELNYAITRFIQRVPQLLVAKKKWKDELRYWVYARTVAALIYAARHTEHFGTGIDGVFEDIKDEYKRRVNPAYEAAQILKNGDCYDTPYYTRLIELVDEAGTLIGHQEVMLKRSDTTLHQDLLDFSVVVKKK</sequence>
<dbReference type="Proteomes" id="UP000177117">
    <property type="component" value="Unassembled WGS sequence"/>
</dbReference>
<comment type="caution">
    <text evidence="1">The sequence shown here is derived from an EMBL/GenBank/DDBJ whole genome shotgun (WGS) entry which is preliminary data.</text>
</comment>
<reference evidence="1 2" key="1">
    <citation type="journal article" date="2016" name="Nat. Commun.">
        <title>Thousands of microbial genomes shed light on interconnected biogeochemical processes in an aquifer system.</title>
        <authorList>
            <person name="Anantharaman K."/>
            <person name="Brown C.T."/>
            <person name="Hug L.A."/>
            <person name="Sharon I."/>
            <person name="Castelle C.J."/>
            <person name="Probst A.J."/>
            <person name="Thomas B.C."/>
            <person name="Singh A."/>
            <person name="Wilkins M.J."/>
            <person name="Karaoz U."/>
            <person name="Brodie E.L."/>
            <person name="Williams K.H."/>
            <person name="Hubbard S.S."/>
            <person name="Banfield J.F."/>
        </authorList>
    </citation>
    <scope>NUCLEOTIDE SEQUENCE [LARGE SCALE GENOMIC DNA]</scope>
</reference>
<dbReference type="EMBL" id="MGJD01000037">
    <property type="protein sequence ID" value="OGM99708.1"/>
    <property type="molecule type" value="Genomic_DNA"/>
</dbReference>
<protein>
    <submittedName>
        <fullName evidence="1">Uncharacterized protein</fullName>
    </submittedName>
</protein>
<dbReference type="AlphaFoldDB" id="A0A1F8EI22"/>
<organism evidence="1 2">
    <name type="scientific">Candidatus Yanofskybacteria bacterium RIFCSPHIGHO2_01_FULL_41_53</name>
    <dbReference type="NCBI Taxonomy" id="1802663"/>
    <lineage>
        <taxon>Bacteria</taxon>
        <taxon>Candidatus Yanofskyibacteriota</taxon>
    </lineage>
</organism>
<evidence type="ECO:0000313" key="2">
    <source>
        <dbReference type="Proteomes" id="UP000177117"/>
    </source>
</evidence>
<proteinExistence type="predicted"/>
<evidence type="ECO:0000313" key="1">
    <source>
        <dbReference type="EMBL" id="OGM99708.1"/>
    </source>
</evidence>
<gene>
    <name evidence="1" type="ORF">A2650_00990</name>
</gene>
<name>A0A1F8EI22_9BACT</name>
<accession>A0A1F8EI22</accession>